<organism evidence="2 3">
    <name type="scientific">Stieleria magnilauensis</name>
    <dbReference type="NCBI Taxonomy" id="2527963"/>
    <lineage>
        <taxon>Bacteria</taxon>
        <taxon>Pseudomonadati</taxon>
        <taxon>Planctomycetota</taxon>
        <taxon>Planctomycetia</taxon>
        <taxon>Pirellulales</taxon>
        <taxon>Pirellulaceae</taxon>
        <taxon>Stieleria</taxon>
    </lineage>
</organism>
<sequence>MKILANTGRECVEHIFEGGVSAWDIGASVGQGGRNDRDDVRTIQRLLNLIGPQDGGPVIALDEDGWIGPKTNKAILDFQRFQRTGSDGRVDPHGPTLKRMNEIPKHRMKAQNAALLAKVVTAMPDLNQMSLKARRTIEGAIDYVRLGEGLFTSKRNYELADLYFDFSKLSDSETLSELGLIRTTLRRAYAALQVPPISLTGSNPAGISIFTIDPLGKNYYAYVPRTETKKNKRSPGSDPAYIYVCQKMSKPVMDKFTHILMHELFHFIDDETFLYIRDHCYREKIFNLTHKQRMRNADNYAVFTSHVHFGRERLLKSQPKLRPHIPVHLH</sequence>
<dbReference type="RefSeq" id="WP_145218034.1">
    <property type="nucleotide sequence ID" value="NZ_CP036432.1"/>
</dbReference>
<gene>
    <name evidence="2" type="ORF">TBK1r_57170</name>
</gene>
<feature type="domain" description="Peptidoglycan binding-like" evidence="1">
    <location>
        <begin position="37"/>
        <end position="92"/>
    </location>
</feature>
<dbReference type="Proteomes" id="UP000318081">
    <property type="component" value="Chromosome"/>
</dbReference>
<keyword evidence="3" id="KW-1185">Reference proteome</keyword>
<reference evidence="2 3" key="1">
    <citation type="submission" date="2019-02" db="EMBL/GenBank/DDBJ databases">
        <title>Deep-cultivation of Planctomycetes and their phenomic and genomic characterization uncovers novel biology.</title>
        <authorList>
            <person name="Wiegand S."/>
            <person name="Jogler M."/>
            <person name="Boedeker C."/>
            <person name="Pinto D."/>
            <person name="Vollmers J."/>
            <person name="Rivas-Marin E."/>
            <person name="Kohn T."/>
            <person name="Peeters S.H."/>
            <person name="Heuer A."/>
            <person name="Rast P."/>
            <person name="Oberbeckmann S."/>
            <person name="Bunk B."/>
            <person name="Jeske O."/>
            <person name="Meyerdierks A."/>
            <person name="Storesund J.E."/>
            <person name="Kallscheuer N."/>
            <person name="Luecker S."/>
            <person name="Lage O.M."/>
            <person name="Pohl T."/>
            <person name="Merkel B.J."/>
            <person name="Hornburger P."/>
            <person name="Mueller R.-W."/>
            <person name="Bruemmer F."/>
            <person name="Labrenz M."/>
            <person name="Spormann A.M."/>
            <person name="Op den Camp H."/>
            <person name="Overmann J."/>
            <person name="Amann R."/>
            <person name="Jetten M.S.M."/>
            <person name="Mascher T."/>
            <person name="Medema M.H."/>
            <person name="Devos D.P."/>
            <person name="Kaster A.-K."/>
            <person name="Ovreas L."/>
            <person name="Rohde M."/>
            <person name="Galperin M.Y."/>
            <person name="Jogler C."/>
        </authorList>
    </citation>
    <scope>NUCLEOTIDE SEQUENCE [LARGE SCALE GENOMIC DNA]</scope>
    <source>
        <strain evidence="2 3">TBK1r</strain>
    </source>
</reference>
<protein>
    <submittedName>
        <fullName evidence="2">Peptidoglycan binding domain protein</fullName>
    </submittedName>
</protein>
<proteinExistence type="predicted"/>
<dbReference type="InterPro" id="IPR036365">
    <property type="entry name" value="PGBD-like_sf"/>
</dbReference>
<dbReference type="InterPro" id="IPR036366">
    <property type="entry name" value="PGBDSf"/>
</dbReference>
<evidence type="ECO:0000313" key="3">
    <source>
        <dbReference type="Proteomes" id="UP000318081"/>
    </source>
</evidence>
<accession>A0ABX5XYC2</accession>
<dbReference type="EMBL" id="CP036432">
    <property type="protein sequence ID" value="QDV86697.1"/>
    <property type="molecule type" value="Genomic_DNA"/>
</dbReference>
<dbReference type="Pfam" id="PF01471">
    <property type="entry name" value="PG_binding_1"/>
    <property type="match status" value="1"/>
</dbReference>
<dbReference type="Gene3D" id="3.40.390.10">
    <property type="entry name" value="Collagenase (Catalytic Domain)"/>
    <property type="match status" value="1"/>
</dbReference>
<evidence type="ECO:0000313" key="2">
    <source>
        <dbReference type="EMBL" id="QDV86697.1"/>
    </source>
</evidence>
<name>A0ABX5XYC2_9BACT</name>
<evidence type="ECO:0000259" key="1">
    <source>
        <dbReference type="Pfam" id="PF01471"/>
    </source>
</evidence>
<dbReference type="InterPro" id="IPR024079">
    <property type="entry name" value="MetalloPept_cat_dom_sf"/>
</dbReference>
<dbReference type="SUPFAM" id="SSF47090">
    <property type="entry name" value="PGBD-like"/>
    <property type="match status" value="1"/>
</dbReference>
<dbReference type="InterPro" id="IPR002477">
    <property type="entry name" value="Peptidoglycan-bd-like"/>
</dbReference>
<dbReference type="Gene3D" id="1.10.101.10">
    <property type="entry name" value="PGBD-like superfamily/PGBD"/>
    <property type="match status" value="1"/>
</dbReference>